<evidence type="ECO:0000259" key="1">
    <source>
        <dbReference type="SMART" id="SM00746"/>
    </source>
</evidence>
<evidence type="ECO:0000313" key="2">
    <source>
        <dbReference type="EMBL" id="BDG02925.1"/>
    </source>
</evidence>
<dbReference type="EMBL" id="AP025591">
    <property type="protein sequence ID" value="BDG02925.1"/>
    <property type="molecule type" value="Genomic_DNA"/>
</dbReference>
<dbReference type="SUPFAM" id="SSF47240">
    <property type="entry name" value="Ferritin-like"/>
    <property type="match status" value="1"/>
</dbReference>
<dbReference type="InterPro" id="IPR007029">
    <property type="entry name" value="YHS_dom"/>
</dbReference>
<organism evidence="2 3">
    <name type="scientific">Anaeromyxobacter oryzae</name>
    <dbReference type="NCBI Taxonomy" id="2918170"/>
    <lineage>
        <taxon>Bacteria</taxon>
        <taxon>Pseudomonadati</taxon>
        <taxon>Myxococcota</taxon>
        <taxon>Myxococcia</taxon>
        <taxon>Myxococcales</taxon>
        <taxon>Cystobacterineae</taxon>
        <taxon>Anaeromyxobacteraceae</taxon>
        <taxon>Anaeromyxobacter</taxon>
    </lineage>
</organism>
<dbReference type="PANTHER" id="PTHR30388:SF6">
    <property type="entry name" value="XANTHINE DEHYDROGENASE SUBUNIT A-RELATED"/>
    <property type="match status" value="1"/>
</dbReference>
<dbReference type="PANTHER" id="PTHR30388">
    <property type="entry name" value="ALDEHYDE OXIDOREDUCTASE MOLYBDENUM COFACTOR ASSEMBLY PROTEIN"/>
    <property type="match status" value="1"/>
</dbReference>
<dbReference type="Gene3D" id="3.40.50.720">
    <property type="entry name" value="NAD(P)-binding Rossmann-like Domain"/>
    <property type="match status" value="1"/>
</dbReference>
<dbReference type="Proteomes" id="UP001162891">
    <property type="component" value="Chromosome"/>
</dbReference>
<dbReference type="Pfam" id="PF02625">
    <property type="entry name" value="XdhC_CoxI"/>
    <property type="match status" value="1"/>
</dbReference>
<proteinExistence type="predicted"/>
<name>A0ABM7WTV8_9BACT</name>
<feature type="domain" description="TRASH" evidence="1">
    <location>
        <begin position="281"/>
        <end position="319"/>
    </location>
</feature>
<dbReference type="RefSeq" id="WP_248360605.1">
    <property type="nucleotide sequence ID" value="NZ_AP025591.1"/>
</dbReference>
<keyword evidence="3" id="KW-1185">Reference proteome</keyword>
<dbReference type="Pfam" id="PF13478">
    <property type="entry name" value="XdhC_C"/>
    <property type="match status" value="1"/>
</dbReference>
<dbReference type="SMART" id="SM00746">
    <property type="entry name" value="TRASH"/>
    <property type="match status" value="1"/>
</dbReference>
<reference evidence="3" key="1">
    <citation type="journal article" date="2022" name="Int. J. Syst. Evol. Microbiol.">
        <title>Anaeromyxobacter oryzae sp. nov., Anaeromyxobacter diazotrophicus sp. nov. and Anaeromyxobacter paludicola sp. nov., isolated from paddy soils.</title>
        <authorList>
            <person name="Itoh H."/>
            <person name="Xu Z."/>
            <person name="Mise K."/>
            <person name="Masuda Y."/>
            <person name="Ushijima N."/>
            <person name="Hayakawa C."/>
            <person name="Shiratori Y."/>
            <person name="Senoo K."/>
        </authorList>
    </citation>
    <scope>NUCLEOTIDE SEQUENCE [LARGE SCALE GENOMIC DNA]</scope>
    <source>
        <strain evidence="3">Red232</strain>
    </source>
</reference>
<accession>A0ABM7WTV8</accession>
<dbReference type="Pfam" id="PF04945">
    <property type="entry name" value="YHS"/>
    <property type="match status" value="1"/>
</dbReference>
<sequence>MRAELLQLAAELSARGEPFVFAIVVRREPASSAQPGNMAVVTKEGVVHGWLAGSCVQPTVEREARQVLAEGRPRLISLSPEPARDRRPGVVVHPMTCHSGGTVDIYLEPVRPAPRLLVFGAAPTAQALCALGKAMGYAIDVVDPDARRDVFPAADRVLPELPPGDPPTAPRTRAADVYAAVVTMGQRDDEALLAALSLEPAYLGVVASRRRYAELRDLVAGRTPPDGLARVRNPAGLDLGARLPEEIALSVLAEIVQLRRAAERQPVIAPPTPAAEETALDPICGMTVVVARARHTAEHAGRTWYFCNARCRERFLATPERWTSTAGASP</sequence>
<dbReference type="InterPro" id="IPR012348">
    <property type="entry name" value="RNR-like"/>
</dbReference>
<dbReference type="InterPro" id="IPR052698">
    <property type="entry name" value="MoCofactor_Util/Proc"/>
</dbReference>
<evidence type="ECO:0000313" key="3">
    <source>
        <dbReference type="Proteomes" id="UP001162891"/>
    </source>
</evidence>
<dbReference type="InterPro" id="IPR027051">
    <property type="entry name" value="XdhC_Rossmann_dom"/>
</dbReference>
<dbReference type="InterPro" id="IPR003777">
    <property type="entry name" value="XdhC_CoxI"/>
</dbReference>
<protein>
    <submittedName>
        <fullName evidence="2">Carbon monoxide dehydrogenase F protein</fullName>
    </submittedName>
</protein>
<dbReference type="Gene3D" id="1.10.620.20">
    <property type="entry name" value="Ribonucleotide Reductase, subunit A"/>
    <property type="match status" value="1"/>
</dbReference>
<dbReference type="InterPro" id="IPR009078">
    <property type="entry name" value="Ferritin-like_SF"/>
</dbReference>
<dbReference type="InterPro" id="IPR011017">
    <property type="entry name" value="TRASH_dom"/>
</dbReference>
<gene>
    <name evidence="2" type="ORF">AMOR_19210</name>
</gene>